<protein>
    <submittedName>
        <fullName evidence="2">Uncharacterized protein</fullName>
    </submittedName>
</protein>
<evidence type="ECO:0000313" key="2">
    <source>
        <dbReference type="EMBL" id="KAH3694244.1"/>
    </source>
</evidence>
<feature type="region of interest" description="Disordered" evidence="1">
    <location>
        <begin position="57"/>
        <end position="78"/>
    </location>
</feature>
<dbReference type="AlphaFoldDB" id="A0A9D3Y934"/>
<accession>A0A9D3Y934</accession>
<evidence type="ECO:0000256" key="1">
    <source>
        <dbReference type="SAM" id="MobiDB-lite"/>
    </source>
</evidence>
<sequence>MDRRKSDGSTFPIRRIIKPISESGQFPSPVIKGHISVDRKINITFDESQMRYLKRPEDLNNVSLNLDDGYEDREEKSE</sequence>
<comment type="caution">
    <text evidence="2">The sequence shown here is derived from an EMBL/GenBank/DDBJ whole genome shotgun (WGS) entry which is preliminary data.</text>
</comment>
<dbReference type="EMBL" id="JAIWYP010000016">
    <property type="protein sequence ID" value="KAH3694244.1"/>
    <property type="molecule type" value="Genomic_DNA"/>
</dbReference>
<evidence type="ECO:0000313" key="3">
    <source>
        <dbReference type="Proteomes" id="UP000828390"/>
    </source>
</evidence>
<name>A0A9D3Y934_DREPO</name>
<organism evidence="2 3">
    <name type="scientific">Dreissena polymorpha</name>
    <name type="common">Zebra mussel</name>
    <name type="synonym">Mytilus polymorpha</name>
    <dbReference type="NCBI Taxonomy" id="45954"/>
    <lineage>
        <taxon>Eukaryota</taxon>
        <taxon>Metazoa</taxon>
        <taxon>Spiralia</taxon>
        <taxon>Lophotrochozoa</taxon>
        <taxon>Mollusca</taxon>
        <taxon>Bivalvia</taxon>
        <taxon>Autobranchia</taxon>
        <taxon>Heteroconchia</taxon>
        <taxon>Euheterodonta</taxon>
        <taxon>Imparidentia</taxon>
        <taxon>Neoheterodontei</taxon>
        <taxon>Myida</taxon>
        <taxon>Dreissenoidea</taxon>
        <taxon>Dreissenidae</taxon>
        <taxon>Dreissena</taxon>
    </lineage>
</organism>
<gene>
    <name evidence="2" type="ORF">DPMN_081684</name>
</gene>
<proteinExistence type="predicted"/>
<reference evidence="2" key="2">
    <citation type="submission" date="2020-11" db="EMBL/GenBank/DDBJ databases">
        <authorList>
            <person name="McCartney M.A."/>
            <person name="Auch B."/>
            <person name="Kono T."/>
            <person name="Mallez S."/>
            <person name="Becker A."/>
            <person name="Gohl D.M."/>
            <person name="Silverstein K.A.T."/>
            <person name="Koren S."/>
            <person name="Bechman K.B."/>
            <person name="Herman A."/>
            <person name="Abrahante J.E."/>
            <person name="Garbe J."/>
        </authorList>
    </citation>
    <scope>NUCLEOTIDE SEQUENCE</scope>
    <source>
        <strain evidence="2">Duluth1</strain>
        <tissue evidence="2">Whole animal</tissue>
    </source>
</reference>
<reference evidence="2" key="1">
    <citation type="journal article" date="2019" name="bioRxiv">
        <title>The Genome of the Zebra Mussel, Dreissena polymorpha: A Resource for Invasive Species Research.</title>
        <authorList>
            <person name="McCartney M.A."/>
            <person name="Auch B."/>
            <person name="Kono T."/>
            <person name="Mallez S."/>
            <person name="Zhang Y."/>
            <person name="Obille A."/>
            <person name="Becker A."/>
            <person name="Abrahante J.E."/>
            <person name="Garbe J."/>
            <person name="Badalamenti J.P."/>
            <person name="Herman A."/>
            <person name="Mangelson H."/>
            <person name="Liachko I."/>
            <person name="Sullivan S."/>
            <person name="Sone E.D."/>
            <person name="Koren S."/>
            <person name="Silverstein K.A.T."/>
            <person name="Beckman K.B."/>
            <person name="Gohl D.M."/>
        </authorList>
    </citation>
    <scope>NUCLEOTIDE SEQUENCE</scope>
    <source>
        <strain evidence="2">Duluth1</strain>
        <tissue evidence="2">Whole animal</tissue>
    </source>
</reference>
<keyword evidence="3" id="KW-1185">Reference proteome</keyword>
<dbReference type="Proteomes" id="UP000828390">
    <property type="component" value="Unassembled WGS sequence"/>
</dbReference>